<dbReference type="Pfam" id="PF00483">
    <property type="entry name" value="NTP_transferase"/>
    <property type="match status" value="1"/>
</dbReference>
<comment type="cofactor">
    <cofactor evidence="1">
        <name>Mg(2+)</name>
        <dbReference type="ChEBI" id="CHEBI:18420"/>
    </cofactor>
</comment>
<dbReference type="InterPro" id="IPR029044">
    <property type="entry name" value="Nucleotide-diphossugar_trans"/>
</dbReference>
<dbReference type="KEGG" id="iod:EJO50_16100"/>
<accession>A0A3S8ZWK6</accession>
<evidence type="ECO:0000256" key="8">
    <source>
        <dbReference type="ARBA" id="ARBA00022842"/>
    </source>
</evidence>
<dbReference type="CDD" id="cd02538">
    <property type="entry name" value="G1P_TT_short"/>
    <property type="match status" value="1"/>
</dbReference>
<evidence type="ECO:0000256" key="9">
    <source>
        <dbReference type="ARBA" id="ARBA00037065"/>
    </source>
</evidence>
<dbReference type="EC" id="2.7.7.24" evidence="4 11"/>
<dbReference type="AlphaFoldDB" id="A0A3S8ZWK6"/>
<evidence type="ECO:0000313" key="14">
    <source>
        <dbReference type="Proteomes" id="UP000282438"/>
    </source>
</evidence>
<evidence type="ECO:0000256" key="5">
    <source>
        <dbReference type="ARBA" id="ARBA00022679"/>
    </source>
</evidence>
<dbReference type="PANTHER" id="PTHR43532:SF1">
    <property type="entry name" value="GLUCOSE-1-PHOSPHATE THYMIDYLYLTRANSFERASE 1"/>
    <property type="match status" value="1"/>
</dbReference>
<dbReference type="GO" id="GO:0046872">
    <property type="term" value="F:metal ion binding"/>
    <property type="evidence" value="ECO:0007669"/>
    <property type="project" value="UniProtKB-KW"/>
</dbReference>
<keyword evidence="5 11" id="KW-0808">Transferase</keyword>
<organism evidence="13 14">
    <name type="scientific">Iodobacter ciconiae</name>
    <dbReference type="NCBI Taxonomy" id="2496266"/>
    <lineage>
        <taxon>Bacteria</taxon>
        <taxon>Pseudomonadati</taxon>
        <taxon>Pseudomonadota</taxon>
        <taxon>Betaproteobacteria</taxon>
        <taxon>Neisseriales</taxon>
        <taxon>Chitinibacteraceae</taxon>
        <taxon>Iodobacter</taxon>
    </lineage>
</organism>
<name>A0A3S8ZWK6_9NEIS</name>
<protein>
    <recommendedName>
        <fullName evidence="4 11">Glucose-1-phosphate thymidylyltransferase</fullName>
        <ecNumber evidence="4 11">2.7.7.24</ecNumber>
    </recommendedName>
</protein>
<keyword evidence="14" id="KW-1185">Reference proteome</keyword>
<dbReference type="RefSeq" id="WP_125975865.1">
    <property type="nucleotide sequence ID" value="NZ_CP034433.1"/>
</dbReference>
<sequence>MTTSNTPSAIRKGIILAGGSGTRLYPATLAVSKQLLPIYDKPMIYYPLCTLLLAGITEILIISTPQDTPRFEQLLGDGSQWGIRLQYAVQASPDGLAQAFLIGEEFIGKDNCALVLGDNIYYGHDFAGLLQDASAKASGASVFAYRVTDPERYGVVEFDAEGKAVSLEEKPAQPKSNYAVTGLYFYDNRVIEIAKGIKPSARGELEITDVNAAYLAMGQLDVQTMGRGYAWLDTGTHESLLEASQFIQTIESRQGLKVCCPEEIAYRAGWIDAAQIEKLAQPLKKNAYGQYLLNMLKDKTF</sequence>
<dbReference type="EMBL" id="CP034433">
    <property type="protein sequence ID" value="AZN37852.1"/>
    <property type="molecule type" value="Genomic_DNA"/>
</dbReference>
<evidence type="ECO:0000259" key="12">
    <source>
        <dbReference type="Pfam" id="PF00483"/>
    </source>
</evidence>
<evidence type="ECO:0000256" key="7">
    <source>
        <dbReference type="ARBA" id="ARBA00022723"/>
    </source>
</evidence>
<comment type="similarity">
    <text evidence="2 11">Belongs to the glucose-1-phosphate thymidylyltransferase family.</text>
</comment>
<evidence type="ECO:0000256" key="4">
    <source>
        <dbReference type="ARBA" id="ARBA00012461"/>
    </source>
</evidence>
<comment type="subunit">
    <text evidence="3">Homotetramer.</text>
</comment>
<dbReference type="PANTHER" id="PTHR43532">
    <property type="entry name" value="GLUCOSE-1-PHOSPHATE THYMIDYLYLTRANSFERASE"/>
    <property type="match status" value="1"/>
</dbReference>
<proteinExistence type="inferred from homology"/>
<evidence type="ECO:0000256" key="2">
    <source>
        <dbReference type="ARBA" id="ARBA00010480"/>
    </source>
</evidence>
<keyword evidence="6 11" id="KW-0548">Nucleotidyltransferase</keyword>
<evidence type="ECO:0000313" key="13">
    <source>
        <dbReference type="EMBL" id="AZN37852.1"/>
    </source>
</evidence>
<keyword evidence="7 11" id="KW-0479">Metal-binding</keyword>
<dbReference type="OrthoDB" id="9803871at2"/>
<dbReference type="InterPro" id="IPR005907">
    <property type="entry name" value="G1P_thy_trans_s"/>
</dbReference>
<dbReference type="FunFam" id="3.90.550.10:FF:000023">
    <property type="entry name" value="Glucose-1-phosphate thymidylyltransferase"/>
    <property type="match status" value="1"/>
</dbReference>
<evidence type="ECO:0000256" key="10">
    <source>
        <dbReference type="ARBA" id="ARBA00049336"/>
    </source>
</evidence>
<dbReference type="Gene3D" id="3.90.550.10">
    <property type="entry name" value="Spore Coat Polysaccharide Biosynthesis Protein SpsA, Chain A"/>
    <property type="match status" value="1"/>
</dbReference>
<dbReference type="NCBIfam" id="TIGR01207">
    <property type="entry name" value="rmlA"/>
    <property type="match status" value="1"/>
</dbReference>
<feature type="domain" description="Nucleotidyl transferase" evidence="12">
    <location>
        <begin position="12"/>
        <end position="248"/>
    </location>
</feature>
<dbReference type="InterPro" id="IPR005835">
    <property type="entry name" value="NTP_transferase_dom"/>
</dbReference>
<evidence type="ECO:0000256" key="11">
    <source>
        <dbReference type="RuleBase" id="RU003706"/>
    </source>
</evidence>
<evidence type="ECO:0000256" key="3">
    <source>
        <dbReference type="ARBA" id="ARBA00011881"/>
    </source>
</evidence>
<gene>
    <name evidence="13" type="primary">rfbA</name>
    <name evidence="13" type="ORF">EJO50_16100</name>
</gene>
<comment type="catalytic activity">
    <reaction evidence="10 11">
        <text>dTTP + alpha-D-glucose 1-phosphate + H(+) = dTDP-alpha-D-glucose + diphosphate</text>
        <dbReference type="Rhea" id="RHEA:15225"/>
        <dbReference type="ChEBI" id="CHEBI:15378"/>
        <dbReference type="ChEBI" id="CHEBI:33019"/>
        <dbReference type="ChEBI" id="CHEBI:37568"/>
        <dbReference type="ChEBI" id="CHEBI:57477"/>
        <dbReference type="ChEBI" id="CHEBI:58601"/>
        <dbReference type="EC" id="2.7.7.24"/>
    </reaction>
</comment>
<evidence type="ECO:0000256" key="6">
    <source>
        <dbReference type="ARBA" id="ARBA00022695"/>
    </source>
</evidence>
<comment type="function">
    <text evidence="9 11">Catalyzes the formation of dTDP-glucose, from dTTP and glucose 1-phosphate, as well as its pyrophosphorolysis.</text>
</comment>
<reference evidence="13 14" key="1">
    <citation type="submission" date="2018-12" db="EMBL/GenBank/DDBJ databases">
        <title>Complete genome sequence of Iodobacter sp. H11R3.</title>
        <authorList>
            <person name="Bae J.-W."/>
        </authorList>
    </citation>
    <scope>NUCLEOTIDE SEQUENCE [LARGE SCALE GENOMIC DNA]</scope>
    <source>
        <strain evidence="13 14">H11R3</strain>
    </source>
</reference>
<dbReference type="GO" id="GO:0008879">
    <property type="term" value="F:glucose-1-phosphate thymidylyltransferase activity"/>
    <property type="evidence" value="ECO:0007669"/>
    <property type="project" value="UniProtKB-EC"/>
</dbReference>
<evidence type="ECO:0000256" key="1">
    <source>
        <dbReference type="ARBA" id="ARBA00001946"/>
    </source>
</evidence>
<dbReference type="Proteomes" id="UP000282438">
    <property type="component" value="Chromosome"/>
</dbReference>
<keyword evidence="8 11" id="KW-0460">Magnesium</keyword>
<dbReference type="SUPFAM" id="SSF53448">
    <property type="entry name" value="Nucleotide-diphospho-sugar transferases"/>
    <property type="match status" value="1"/>
</dbReference>